<dbReference type="InterPro" id="IPR031033">
    <property type="entry name" value="Halocin_C8_dom"/>
</dbReference>
<evidence type="ECO:0000256" key="2">
    <source>
        <dbReference type="SAM" id="Phobius"/>
    </source>
</evidence>
<evidence type="ECO:0008006" key="5">
    <source>
        <dbReference type="Google" id="ProtNLM"/>
    </source>
</evidence>
<dbReference type="NCBIfam" id="TIGR04449">
    <property type="entry name" value="halocin_C8_dom"/>
    <property type="match status" value="1"/>
</dbReference>
<feature type="compositionally biased region" description="Basic and acidic residues" evidence="1">
    <location>
        <begin position="21"/>
        <end position="31"/>
    </location>
</feature>
<reference evidence="3 4" key="2">
    <citation type="submission" date="2019-04" db="EMBL/GenBank/DDBJ databases">
        <authorList>
            <person name="Yang S."/>
            <person name="Wei W."/>
        </authorList>
    </citation>
    <scope>NUCLEOTIDE SEQUENCE [LARGE SCALE GENOMIC DNA]</scope>
    <source>
        <strain evidence="4">ZP60</strain>
    </source>
</reference>
<reference evidence="3 4" key="1">
    <citation type="submission" date="2019-04" db="EMBL/GenBank/DDBJ databases">
        <title>Complete genome sequence of Arthrobacter sp. ZXY-2 associated with effective atrazine degradation and salt adaptation.</title>
        <authorList>
            <person name="Zhao X."/>
        </authorList>
    </citation>
    <scope>NUCLEOTIDE SEQUENCE [LARGE SCALE GENOMIC DNA]</scope>
    <source>
        <strain evidence="4">ZP60</strain>
    </source>
</reference>
<evidence type="ECO:0000256" key="1">
    <source>
        <dbReference type="SAM" id="MobiDB-lite"/>
    </source>
</evidence>
<evidence type="ECO:0000313" key="4">
    <source>
        <dbReference type="Proteomes" id="UP000297053"/>
    </source>
</evidence>
<dbReference type="Proteomes" id="UP000297053">
    <property type="component" value="Chromosome"/>
</dbReference>
<sequence>MLKVILRMRNSNQDSFGPETMNDRKRRDGPAKSESTGQNSSSGSINRRKVLSGIACSAASLGMLTGTGAAQANPAGFEKTTLEPPKSAKVLGRLKRTDEFRSLRKHVTDELDGKVRFSVAHATVLEVSGEDAAGRKTTKHFAYSPIKGTSGDEAYATIGIDAETEEVIVAGAEVVDRGMTTPEEYPIQFDEVEGKTATVSKEIKLVDATGEEVTTATVTNEDFDRINAGVDSSDSGVSTQGYTCDLCKTAVNAICFATCGAPVWFLCGLIGVGSAGIGGFACGAFIAVVCTLIAVYGCTTRGVDKKICSDRRINIC</sequence>
<evidence type="ECO:0000313" key="3">
    <source>
        <dbReference type="EMBL" id="QCD65580.1"/>
    </source>
</evidence>
<feature type="region of interest" description="Disordered" evidence="1">
    <location>
        <begin position="7"/>
        <end position="46"/>
    </location>
</feature>
<feature type="compositionally biased region" description="Low complexity" evidence="1">
    <location>
        <begin position="33"/>
        <end position="44"/>
    </location>
</feature>
<keyword evidence="2" id="KW-0472">Membrane</keyword>
<keyword evidence="2" id="KW-1133">Transmembrane helix</keyword>
<keyword evidence="2" id="KW-0812">Transmembrane</keyword>
<protein>
    <recommendedName>
        <fullName evidence="5">Halocin C8-like bacteriocin domain-containing protein</fullName>
    </recommendedName>
</protein>
<dbReference type="EMBL" id="CP039375">
    <property type="protein sequence ID" value="QCD65580.1"/>
    <property type="molecule type" value="Genomic_DNA"/>
</dbReference>
<dbReference type="AlphaFoldDB" id="A0A4D6KBW0"/>
<accession>A0A4D6KBW0</accession>
<feature type="transmembrane region" description="Helical" evidence="2">
    <location>
        <begin position="263"/>
        <end position="296"/>
    </location>
</feature>
<organism evidence="3 4">
    <name type="scientific">Halomicrobium mukohataei</name>
    <dbReference type="NCBI Taxonomy" id="57705"/>
    <lineage>
        <taxon>Archaea</taxon>
        <taxon>Methanobacteriati</taxon>
        <taxon>Methanobacteriota</taxon>
        <taxon>Stenosarchaea group</taxon>
        <taxon>Halobacteria</taxon>
        <taxon>Halobacteriales</taxon>
        <taxon>Haloarculaceae</taxon>
        <taxon>Halomicrobium</taxon>
    </lineage>
</organism>
<name>A0A4D6KBW0_9EURY</name>
<proteinExistence type="predicted"/>
<dbReference type="KEGG" id="halz:E5139_07995"/>
<gene>
    <name evidence="3" type="ORF">E5139_07995</name>
</gene>